<keyword evidence="1" id="KW-0472">Membrane</keyword>
<feature type="transmembrane region" description="Helical" evidence="1">
    <location>
        <begin position="133"/>
        <end position="151"/>
    </location>
</feature>
<evidence type="ECO:0000313" key="2">
    <source>
        <dbReference type="EMBL" id="KAA3438426.1"/>
    </source>
</evidence>
<organism evidence="2 3">
    <name type="scientific">Rufibacter hautae</name>
    <dbReference type="NCBI Taxonomy" id="2595005"/>
    <lineage>
        <taxon>Bacteria</taxon>
        <taxon>Pseudomonadati</taxon>
        <taxon>Bacteroidota</taxon>
        <taxon>Cytophagia</taxon>
        <taxon>Cytophagales</taxon>
        <taxon>Hymenobacteraceae</taxon>
        <taxon>Rufibacter</taxon>
    </lineage>
</organism>
<feature type="transmembrane region" description="Helical" evidence="1">
    <location>
        <begin position="16"/>
        <end position="39"/>
    </location>
</feature>
<proteinExistence type="predicted"/>
<feature type="transmembrane region" description="Helical" evidence="1">
    <location>
        <begin position="51"/>
        <end position="71"/>
    </location>
</feature>
<dbReference type="Proteomes" id="UP000324133">
    <property type="component" value="Unassembled WGS sequence"/>
</dbReference>
<sequence>MEQPVVDTPSGSGDTLFYYVQLLGIILLALVGFIVWTLLDNKRKNYDSLFYWAMVLVRYSLAATLIGYGFAKIYKTQFLFPAPSYLFTPLWQSSPMGLVWKFMGYSTGYNYFTGFAEALGGVLLLFRRTATFGALLGFGVMANIVAINFFYDVPVKIFSSHLLFMALFVAAPDLKRLFTFFFLNNPVPAATLAAPDFQKKWMHQTHFWLKLSLLCYFGYSTIVMGYQQYKSYTTSITKAPLHGAFQVTTFILNGDTLPPLTTDTIRWKLFLVNNENSISARIMNDSVQRLKATVDTTQKSLSWYSPLDSTQTSSLRYYQTNSNLLTLRGHLNKDSVKIDLRKIDLRKLPLARRGFHWVNEVPYNR</sequence>
<dbReference type="AlphaFoldDB" id="A0A5B6TE36"/>
<feature type="transmembrane region" description="Helical" evidence="1">
    <location>
        <begin position="207"/>
        <end position="226"/>
    </location>
</feature>
<gene>
    <name evidence="2" type="ORF">FOA19_14405</name>
</gene>
<protein>
    <recommendedName>
        <fullName evidence="4">DoxX family protein</fullName>
    </recommendedName>
</protein>
<dbReference type="OrthoDB" id="102112at2"/>
<name>A0A5B6TE36_9BACT</name>
<dbReference type="RefSeq" id="WP_149091484.1">
    <property type="nucleotide sequence ID" value="NZ_VKKY01000002.1"/>
</dbReference>
<feature type="transmembrane region" description="Helical" evidence="1">
    <location>
        <begin position="108"/>
        <end position="126"/>
    </location>
</feature>
<dbReference type="EMBL" id="VKKY01000002">
    <property type="protein sequence ID" value="KAA3438426.1"/>
    <property type="molecule type" value="Genomic_DNA"/>
</dbReference>
<comment type="caution">
    <text evidence="2">The sequence shown here is derived from an EMBL/GenBank/DDBJ whole genome shotgun (WGS) entry which is preliminary data.</text>
</comment>
<evidence type="ECO:0000313" key="3">
    <source>
        <dbReference type="Proteomes" id="UP000324133"/>
    </source>
</evidence>
<keyword evidence="1" id="KW-1133">Transmembrane helix</keyword>
<evidence type="ECO:0000256" key="1">
    <source>
        <dbReference type="SAM" id="Phobius"/>
    </source>
</evidence>
<keyword evidence="3" id="KW-1185">Reference proteome</keyword>
<accession>A0A5B6TE36</accession>
<reference evidence="2 3" key="1">
    <citation type="submission" date="2019-07" db="EMBL/GenBank/DDBJ databases">
        <title>Rufibacter sp. nov., isolated from lake sediment.</title>
        <authorList>
            <person name="Qu J.-H."/>
        </authorList>
    </citation>
    <scope>NUCLEOTIDE SEQUENCE [LARGE SCALE GENOMIC DNA]</scope>
    <source>
        <strain evidence="2 3">NBS58-1</strain>
    </source>
</reference>
<keyword evidence="1" id="KW-0812">Transmembrane</keyword>
<evidence type="ECO:0008006" key="4">
    <source>
        <dbReference type="Google" id="ProtNLM"/>
    </source>
</evidence>